<dbReference type="PRINTS" id="PR00146">
    <property type="entry name" value="DHPICSNTHASE"/>
</dbReference>
<dbReference type="Pfam" id="PF00701">
    <property type="entry name" value="DHDPS"/>
    <property type="match status" value="1"/>
</dbReference>
<sequence>MALDGLTVPMVTAFQDGGEVDTARNARFARGLCDARVDHVFLLGSMGEFASIDPGERGALLESVIESLTWGVDAWVGCGAPSTRQAVRLAEEAEAAGAAAIVAVPPYYLHPTLEAVERYYRALHAAVRLPLLAYNIPSLVGYALPSALVHRLGKEGVLAGAKNTAGSWDSVADYLDGAPPGFVVLPGDDVLALESITHGAPGAIMGLANIVPKLAVQLVKGARSNEPESARPLHDLIVRLAQVAGSGPFPSTAKFLAQELRAAPVGYSPPYDP</sequence>
<dbReference type="SUPFAM" id="SSF51569">
    <property type="entry name" value="Aldolase"/>
    <property type="match status" value="1"/>
</dbReference>
<comment type="caution">
    <text evidence="2">The sequence shown here is derived from an EMBL/GenBank/DDBJ whole genome shotgun (WGS) entry which is preliminary data.</text>
</comment>
<evidence type="ECO:0000256" key="1">
    <source>
        <dbReference type="ARBA" id="ARBA00023239"/>
    </source>
</evidence>
<dbReference type="Gene3D" id="3.20.20.70">
    <property type="entry name" value="Aldolase class I"/>
    <property type="match status" value="1"/>
</dbReference>
<reference evidence="2" key="1">
    <citation type="submission" date="2013-08" db="EMBL/GenBank/DDBJ databases">
        <authorList>
            <person name="Mendez C."/>
            <person name="Richter M."/>
            <person name="Ferrer M."/>
            <person name="Sanchez J."/>
        </authorList>
    </citation>
    <scope>NUCLEOTIDE SEQUENCE</scope>
</reference>
<protein>
    <submittedName>
        <fullName evidence="2">Dihydrodipicolinate synthase</fullName>
        <ecNumber evidence="2">4.3.3.7</ecNumber>
    </submittedName>
</protein>
<dbReference type="PANTHER" id="PTHR12128">
    <property type="entry name" value="DIHYDRODIPICOLINATE SYNTHASE"/>
    <property type="match status" value="1"/>
</dbReference>
<dbReference type="EC" id="4.3.3.7" evidence="2"/>
<dbReference type="InterPro" id="IPR013785">
    <property type="entry name" value="Aldolase_TIM"/>
</dbReference>
<evidence type="ECO:0000313" key="2">
    <source>
        <dbReference type="EMBL" id="EQD48591.1"/>
    </source>
</evidence>
<dbReference type="PIRSF" id="PIRSF001365">
    <property type="entry name" value="DHDPS"/>
    <property type="match status" value="1"/>
</dbReference>
<name>T0ZJV5_9ZZZZ</name>
<feature type="non-terminal residue" evidence="2">
    <location>
        <position position="273"/>
    </location>
</feature>
<dbReference type="PANTHER" id="PTHR12128:SF66">
    <property type="entry name" value="4-HYDROXY-2-OXOGLUTARATE ALDOLASE, MITOCHONDRIAL"/>
    <property type="match status" value="1"/>
</dbReference>
<dbReference type="SMART" id="SM01130">
    <property type="entry name" value="DHDPS"/>
    <property type="match status" value="1"/>
</dbReference>
<dbReference type="GO" id="GO:0008840">
    <property type="term" value="F:4-hydroxy-tetrahydrodipicolinate synthase activity"/>
    <property type="evidence" value="ECO:0007669"/>
    <property type="project" value="UniProtKB-EC"/>
</dbReference>
<dbReference type="CDD" id="cd00408">
    <property type="entry name" value="DHDPS-like"/>
    <property type="match status" value="1"/>
</dbReference>
<reference evidence="2" key="2">
    <citation type="journal article" date="2014" name="ISME J.">
        <title>Microbial stratification in low pH oxic and suboxic macroscopic growths along an acid mine drainage.</title>
        <authorList>
            <person name="Mendez-Garcia C."/>
            <person name="Mesa V."/>
            <person name="Sprenger R.R."/>
            <person name="Richter M."/>
            <person name="Diez M.S."/>
            <person name="Solano J."/>
            <person name="Bargiela R."/>
            <person name="Golyshina O.V."/>
            <person name="Manteca A."/>
            <person name="Ramos J.L."/>
            <person name="Gallego J.R."/>
            <person name="Llorente I."/>
            <person name="Martins Dos Santos V.A."/>
            <person name="Jensen O.N."/>
            <person name="Pelaez A.I."/>
            <person name="Sanchez J."/>
            <person name="Ferrer M."/>
        </authorList>
    </citation>
    <scope>NUCLEOTIDE SEQUENCE</scope>
</reference>
<proteinExistence type="predicted"/>
<accession>T0ZJV5</accession>
<dbReference type="EMBL" id="AUZZ01005698">
    <property type="protein sequence ID" value="EQD48591.1"/>
    <property type="molecule type" value="Genomic_DNA"/>
</dbReference>
<gene>
    <name evidence="2" type="ORF">B2A_07920</name>
</gene>
<dbReference type="AlphaFoldDB" id="T0ZJV5"/>
<organism evidence="2">
    <name type="scientific">mine drainage metagenome</name>
    <dbReference type="NCBI Taxonomy" id="410659"/>
    <lineage>
        <taxon>unclassified sequences</taxon>
        <taxon>metagenomes</taxon>
        <taxon>ecological metagenomes</taxon>
    </lineage>
</organism>
<keyword evidence="1 2" id="KW-0456">Lyase</keyword>
<dbReference type="InterPro" id="IPR002220">
    <property type="entry name" value="DapA-like"/>
</dbReference>